<dbReference type="PANTHER" id="PTHR40274">
    <property type="entry name" value="VIRGINIAMYCIN B LYASE"/>
    <property type="match status" value="1"/>
</dbReference>
<reference evidence="1 2" key="1">
    <citation type="submission" date="2019-01" db="EMBL/GenBank/DDBJ databases">
        <authorList>
            <person name="Brito A."/>
        </authorList>
    </citation>
    <scope>NUCLEOTIDE SEQUENCE [LARGE SCALE GENOMIC DNA]</scope>
    <source>
        <strain evidence="1">1</strain>
    </source>
</reference>
<name>A0A563W3M7_9CYAN</name>
<dbReference type="OrthoDB" id="517707at2"/>
<dbReference type="Gene3D" id="2.120.10.30">
    <property type="entry name" value="TolB, C-terminal domain"/>
    <property type="match status" value="1"/>
</dbReference>
<evidence type="ECO:0000313" key="2">
    <source>
        <dbReference type="Proteomes" id="UP000320055"/>
    </source>
</evidence>
<dbReference type="InterPro" id="IPR011042">
    <property type="entry name" value="6-blade_b-propeller_TolB-like"/>
</dbReference>
<proteinExistence type="predicted"/>
<accession>A0A563W3M7</accession>
<evidence type="ECO:0000313" key="1">
    <source>
        <dbReference type="EMBL" id="VEP18292.1"/>
    </source>
</evidence>
<dbReference type="InterPro" id="IPR051344">
    <property type="entry name" value="Vgb"/>
</dbReference>
<dbReference type="EMBL" id="CAACVJ010000681">
    <property type="protein sequence ID" value="VEP18292.1"/>
    <property type="molecule type" value="Genomic_DNA"/>
</dbReference>
<sequence length="362" mass="39754">MLKKLITQVTITAFAVVSVSFLLNDGDLALSDALRDHLFSHKVLVTTVAAQSNKSINKENKTKAENKIELPQDFQYPNGITQASDGTIYVGSIVSGQILQIAPDGTREIFFPGSESVFAATSLRLDEQRGILWGTSPDFLGVTNADGEIVRRPHRVFALDTSTGEVIRSLSMPDNGFGNDIALDSDGGVYVTDSFQPRIHYLAPEANQFETWVEDELFRPESEKIGLAGIARHDNGTTIVGMYSRGDLLKIMPQPEGSQIELISLERPLENPDGMQFAPDGSLLLTEGAMESGDGRLVRIDVLSPGTEPKPIETLASGFDLPVNLTTLGNNVWVTVSRLRHRLLPEQKIEIPDRFFVHHFVL</sequence>
<dbReference type="RefSeq" id="WP_144867531.1">
    <property type="nucleotide sequence ID" value="NZ_LR213832.1"/>
</dbReference>
<dbReference type="AlphaFoldDB" id="A0A563W3M7"/>
<dbReference type="PANTHER" id="PTHR40274:SF3">
    <property type="entry name" value="VIRGINIAMYCIN B LYASE"/>
    <property type="match status" value="1"/>
</dbReference>
<dbReference type="Proteomes" id="UP000320055">
    <property type="component" value="Unassembled WGS sequence"/>
</dbReference>
<gene>
    <name evidence="1" type="ORF">H1P_740004</name>
</gene>
<keyword evidence="2" id="KW-1185">Reference proteome</keyword>
<organism evidence="1 2">
    <name type="scientific">Hyella patelloides LEGE 07179</name>
    <dbReference type="NCBI Taxonomy" id="945734"/>
    <lineage>
        <taxon>Bacteria</taxon>
        <taxon>Bacillati</taxon>
        <taxon>Cyanobacteriota</taxon>
        <taxon>Cyanophyceae</taxon>
        <taxon>Pleurocapsales</taxon>
        <taxon>Hyellaceae</taxon>
        <taxon>Hyella</taxon>
    </lineage>
</organism>
<dbReference type="SUPFAM" id="SSF63829">
    <property type="entry name" value="Calcium-dependent phosphotriesterase"/>
    <property type="match status" value="1"/>
</dbReference>
<protein>
    <submittedName>
        <fullName evidence="1">SMP-30/Gluconolaconase/LRE domain protein</fullName>
    </submittedName>
</protein>